<sequence>MYESQIGTRYSASITIFGAECVDQVMFGNRKQAYNLKVYMLLFK</sequence>
<evidence type="ECO:0000313" key="1">
    <source>
        <dbReference type="EMBL" id="MBW87874.1"/>
    </source>
</evidence>
<dbReference type="EMBL" id="GGEC01007391">
    <property type="protein sequence ID" value="MBW87874.1"/>
    <property type="molecule type" value="Transcribed_RNA"/>
</dbReference>
<dbReference type="AlphaFoldDB" id="A0A2P2J315"/>
<protein>
    <submittedName>
        <fullName evidence="1">Uncharacterized protein</fullName>
    </submittedName>
</protein>
<proteinExistence type="predicted"/>
<organism evidence="1">
    <name type="scientific">Rhizophora mucronata</name>
    <name type="common">Asiatic mangrove</name>
    <dbReference type="NCBI Taxonomy" id="61149"/>
    <lineage>
        <taxon>Eukaryota</taxon>
        <taxon>Viridiplantae</taxon>
        <taxon>Streptophyta</taxon>
        <taxon>Embryophyta</taxon>
        <taxon>Tracheophyta</taxon>
        <taxon>Spermatophyta</taxon>
        <taxon>Magnoliopsida</taxon>
        <taxon>eudicotyledons</taxon>
        <taxon>Gunneridae</taxon>
        <taxon>Pentapetalae</taxon>
        <taxon>rosids</taxon>
        <taxon>fabids</taxon>
        <taxon>Malpighiales</taxon>
        <taxon>Rhizophoraceae</taxon>
        <taxon>Rhizophora</taxon>
    </lineage>
</organism>
<reference evidence="1" key="1">
    <citation type="submission" date="2018-02" db="EMBL/GenBank/DDBJ databases">
        <title>Rhizophora mucronata_Transcriptome.</title>
        <authorList>
            <person name="Meera S.P."/>
            <person name="Sreeshan A."/>
            <person name="Augustine A."/>
        </authorList>
    </citation>
    <scope>NUCLEOTIDE SEQUENCE</scope>
    <source>
        <tissue evidence="1">Leaf</tissue>
    </source>
</reference>
<name>A0A2P2J315_RHIMU</name>
<accession>A0A2P2J315</accession>